<feature type="transmembrane region" description="Helical" evidence="8">
    <location>
        <begin position="470"/>
        <end position="493"/>
    </location>
</feature>
<keyword evidence="3 8" id="KW-0812">Transmembrane</keyword>
<evidence type="ECO:0000256" key="7">
    <source>
        <dbReference type="ARBA" id="ARBA00023136"/>
    </source>
</evidence>
<evidence type="ECO:0000256" key="4">
    <source>
        <dbReference type="ARBA" id="ARBA00022960"/>
    </source>
</evidence>
<sequence>MMKNKMTHIFYGVVIFTMSIQLLSMMRTALLAKEFGVSSEMDAFNLANLMMIAIVNIGGAAIPTVVIPFLATMPEKQTANAKRILNSYVVTIMSASLFFLIVVYIAGFIGMENFRWQTNRPFYYMTYLLTFIMGAGQLFRMYSWLLTSYLEVEGKFIWIKVAGLVAALLNFLFLLLYVEYLTIYQVALSVAISFLIETLVLAFFNRKWSFRFSFAFRSAEYRRLVRLTIPSLLGAIIYQVTILLPGMLGSYFGTGYISMMTYANQMISIFQVLLITNLMSMVYPNLSRSFSYSVEVGRVKFVQYLKLFFMIVMPVVALMIVIGHEVIAILFERGNFDSTSSHQVFIFLLFLLLALPLNVFKELTFKIFYSIGDTKTPVVNSSLSIAFQILFLSGGVFTLGVMTLMISPLIVAIFAALLAVIALVRKLSFKQEFIPVAKELAKATLNAALMATVVYIEKITIMTSSELINLILYVATGVIIYGLLTLLTDFKYIRPFLPGRSKKREEMF</sequence>
<dbReference type="InterPro" id="IPR051050">
    <property type="entry name" value="Lipid_II_flippase_MurJ/MviN"/>
</dbReference>
<feature type="transmembrane region" description="Helical" evidence="8">
    <location>
        <begin position="405"/>
        <end position="424"/>
    </location>
</feature>
<feature type="transmembrane region" description="Helical" evidence="8">
    <location>
        <begin position="343"/>
        <end position="360"/>
    </location>
</feature>
<feature type="transmembrane region" description="Helical" evidence="8">
    <location>
        <begin position="224"/>
        <end position="246"/>
    </location>
</feature>
<feature type="transmembrane region" description="Helical" evidence="8">
    <location>
        <begin position="122"/>
        <end position="145"/>
    </location>
</feature>
<dbReference type="OrthoDB" id="9804143at2"/>
<dbReference type="GO" id="GO:0009252">
    <property type="term" value="P:peptidoglycan biosynthetic process"/>
    <property type="evidence" value="ECO:0007669"/>
    <property type="project" value="UniProtKB-KW"/>
</dbReference>
<keyword evidence="5" id="KW-0573">Peptidoglycan synthesis</keyword>
<dbReference type="PANTHER" id="PTHR47019">
    <property type="entry name" value="LIPID II FLIPPASE MURJ"/>
    <property type="match status" value="1"/>
</dbReference>
<keyword evidence="4" id="KW-0133">Cell shape</keyword>
<evidence type="ECO:0000256" key="1">
    <source>
        <dbReference type="ARBA" id="ARBA00004651"/>
    </source>
</evidence>
<dbReference type="PATRIC" id="fig|1430899.3.peg.2108"/>
<keyword evidence="7 8" id="KW-0472">Membrane</keyword>
<feature type="transmembrane region" description="Helical" evidence="8">
    <location>
        <begin position="85"/>
        <end position="110"/>
    </location>
</feature>
<dbReference type="AlphaFoldDB" id="A0A0J8J2X0"/>
<dbReference type="InterPro" id="IPR004268">
    <property type="entry name" value="MurJ"/>
</dbReference>
<evidence type="ECO:0000256" key="5">
    <source>
        <dbReference type="ARBA" id="ARBA00022984"/>
    </source>
</evidence>
<evidence type="ECO:0000256" key="2">
    <source>
        <dbReference type="ARBA" id="ARBA00022475"/>
    </source>
</evidence>
<dbReference type="Pfam" id="PF03023">
    <property type="entry name" value="MurJ"/>
    <property type="match status" value="1"/>
</dbReference>
<feature type="transmembrane region" description="Helical" evidence="8">
    <location>
        <begin position="266"/>
        <end position="286"/>
    </location>
</feature>
<organism evidence="9 10">
    <name type="scientific">Listeria fleischmannii 1991</name>
    <dbReference type="NCBI Taxonomy" id="1430899"/>
    <lineage>
        <taxon>Bacteria</taxon>
        <taxon>Bacillati</taxon>
        <taxon>Bacillota</taxon>
        <taxon>Bacilli</taxon>
        <taxon>Bacillales</taxon>
        <taxon>Listeriaceae</taxon>
        <taxon>Listeria</taxon>
    </lineage>
</organism>
<proteinExistence type="predicted"/>
<evidence type="ECO:0000256" key="8">
    <source>
        <dbReference type="SAM" id="Phobius"/>
    </source>
</evidence>
<evidence type="ECO:0000313" key="9">
    <source>
        <dbReference type="EMBL" id="KMT58646.1"/>
    </source>
</evidence>
<feature type="transmembrane region" description="Helical" evidence="8">
    <location>
        <begin position="381"/>
        <end position="399"/>
    </location>
</feature>
<dbReference type="GO" id="GO:0005886">
    <property type="term" value="C:plasma membrane"/>
    <property type="evidence" value="ECO:0007669"/>
    <property type="project" value="UniProtKB-SubCell"/>
</dbReference>
<evidence type="ECO:0000313" key="10">
    <source>
        <dbReference type="Proteomes" id="UP000052258"/>
    </source>
</evidence>
<comment type="caution">
    <text evidence="9">The sequence shown here is derived from an EMBL/GenBank/DDBJ whole genome shotgun (WGS) entry which is preliminary data.</text>
</comment>
<dbReference type="Proteomes" id="UP000052258">
    <property type="component" value="Unassembled WGS sequence"/>
</dbReference>
<feature type="transmembrane region" description="Helical" evidence="8">
    <location>
        <begin position="307"/>
        <end position="331"/>
    </location>
</feature>
<name>A0A0J8J2X0_9LIST</name>
<dbReference type="PANTHER" id="PTHR47019:SF1">
    <property type="entry name" value="LIPID II FLIPPASE MURJ"/>
    <property type="match status" value="1"/>
</dbReference>
<feature type="transmembrane region" description="Helical" evidence="8">
    <location>
        <begin position="48"/>
        <end position="73"/>
    </location>
</feature>
<keyword evidence="10" id="KW-1185">Reference proteome</keyword>
<keyword evidence="2" id="KW-1003">Cell membrane</keyword>
<keyword evidence="6 8" id="KW-1133">Transmembrane helix</keyword>
<dbReference type="GO" id="GO:0015648">
    <property type="term" value="F:lipid-linked peptidoglycan transporter activity"/>
    <property type="evidence" value="ECO:0007669"/>
    <property type="project" value="TreeGrafter"/>
</dbReference>
<dbReference type="GO" id="GO:0008360">
    <property type="term" value="P:regulation of cell shape"/>
    <property type="evidence" value="ECO:0007669"/>
    <property type="project" value="UniProtKB-KW"/>
</dbReference>
<protein>
    <recommendedName>
        <fullName evidence="11">Teichoic acid/polysaccharide export protein</fullName>
    </recommendedName>
</protein>
<reference evidence="9 10" key="1">
    <citation type="journal article" date="2015" name="Genome Biol. Evol.">
        <title>Comparative Genomics of Listeria Sensu Lato: Genus-Wide Differences in Evolutionary Dynamics and the Progressive Gain of Complex, Potentially Pathogenicity-Related Traits through Lateral Gene Transfer.</title>
        <authorList>
            <person name="Chiara M."/>
            <person name="Caruso M."/>
            <person name="D'Erchia A.M."/>
            <person name="Manzari C."/>
            <person name="Fraccalvieri R."/>
            <person name="Goffredo E."/>
            <person name="Latorre L."/>
            <person name="Miccolupo A."/>
            <person name="Padalino I."/>
            <person name="Santagada G."/>
            <person name="Chiocco D."/>
            <person name="Pesole G."/>
            <person name="Horner D.S."/>
            <person name="Parisi A."/>
        </authorList>
    </citation>
    <scope>NUCLEOTIDE SEQUENCE [LARGE SCALE GENOMIC DNA]</scope>
    <source>
        <strain evidence="9 10">1991</strain>
    </source>
</reference>
<evidence type="ECO:0008006" key="11">
    <source>
        <dbReference type="Google" id="ProtNLM"/>
    </source>
</evidence>
<gene>
    <name evidence="9" type="ORF">X560_2058</name>
</gene>
<accession>A0A0J8J2X0</accession>
<evidence type="ECO:0000256" key="6">
    <source>
        <dbReference type="ARBA" id="ARBA00022989"/>
    </source>
</evidence>
<evidence type="ECO:0000256" key="3">
    <source>
        <dbReference type="ARBA" id="ARBA00022692"/>
    </source>
</evidence>
<dbReference type="EMBL" id="AZHO01000025">
    <property type="protein sequence ID" value="KMT58646.1"/>
    <property type="molecule type" value="Genomic_DNA"/>
</dbReference>
<dbReference type="GO" id="GO:0034204">
    <property type="term" value="P:lipid translocation"/>
    <property type="evidence" value="ECO:0007669"/>
    <property type="project" value="TreeGrafter"/>
</dbReference>
<comment type="subcellular location">
    <subcellularLocation>
        <location evidence="1">Cell membrane</location>
        <topology evidence="1">Multi-pass membrane protein</topology>
    </subcellularLocation>
</comment>
<feature type="transmembrane region" description="Helical" evidence="8">
    <location>
        <begin position="183"/>
        <end position="204"/>
    </location>
</feature>
<feature type="transmembrane region" description="Helical" evidence="8">
    <location>
        <begin position="157"/>
        <end position="177"/>
    </location>
</feature>